<dbReference type="PROSITE" id="PS51379">
    <property type="entry name" value="4FE4S_FER_2"/>
    <property type="match status" value="2"/>
</dbReference>
<comment type="caution">
    <text evidence="2">The sequence shown here is derived from an EMBL/GenBank/DDBJ whole genome shotgun (WGS) entry which is preliminary data.</text>
</comment>
<proteinExistence type="predicted"/>
<accession>A0A5C4S016</accession>
<dbReference type="EMBL" id="VDCI01000003">
    <property type="protein sequence ID" value="TNJ36856.1"/>
    <property type="molecule type" value="Genomic_DNA"/>
</dbReference>
<reference evidence="2 3" key="1">
    <citation type="submission" date="2019-05" db="EMBL/GenBank/DDBJ databases">
        <title>Draft Whole-Genome sequence of the green sulfur bacterium Prosthecochloris vibrioformis DSM 260.</title>
        <authorList>
            <person name="Meyer T.E."/>
            <person name="Kyndt J.A."/>
        </authorList>
    </citation>
    <scope>NUCLEOTIDE SEQUENCE [LARGE SCALE GENOMIC DNA]</scope>
    <source>
        <strain evidence="2 3">DSM 260</strain>
    </source>
</reference>
<gene>
    <name evidence="2" type="ORF">FGF68_04555</name>
</gene>
<dbReference type="InterPro" id="IPR017896">
    <property type="entry name" value="4Fe4S_Fe-S-bd"/>
</dbReference>
<feature type="domain" description="4Fe-4S ferredoxin-type" evidence="1">
    <location>
        <begin position="84"/>
        <end position="113"/>
    </location>
</feature>
<dbReference type="AlphaFoldDB" id="A0A5C4S016"/>
<keyword evidence="3" id="KW-1185">Reference proteome</keyword>
<evidence type="ECO:0000259" key="1">
    <source>
        <dbReference type="PROSITE" id="PS51379"/>
    </source>
</evidence>
<organism evidence="2 3">
    <name type="scientific">Prosthecochloris vibrioformis</name>
    <name type="common">Chlorobium vibrioforme</name>
    <dbReference type="NCBI Taxonomy" id="1098"/>
    <lineage>
        <taxon>Bacteria</taxon>
        <taxon>Pseudomonadati</taxon>
        <taxon>Chlorobiota</taxon>
        <taxon>Chlorobiia</taxon>
        <taxon>Chlorobiales</taxon>
        <taxon>Chlorobiaceae</taxon>
        <taxon>Prosthecochloris</taxon>
    </lineage>
</organism>
<evidence type="ECO:0000313" key="3">
    <source>
        <dbReference type="Proteomes" id="UP000309544"/>
    </source>
</evidence>
<feature type="domain" description="4Fe-4S ferredoxin-type" evidence="1">
    <location>
        <begin position="121"/>
        <end position="152"/>
    </location>
</feature>
<dbReference type="Pfam" id="PF12838">
    <property type="entry name" value="Fer4_7"/>
    <property type="match status" value="1"/>
</dbReference>
<dbReference type="SUPFAM" id="SSF54862">
    <property type="entry name" value="4Fe-4S ferredoxins"/>
    <property type="match status" value="1"/>
</dbReference>
<protein>
    <submittedName>
        <fullName evidence="2">Ferredoxin family protein</fullName>
    </submittedName>
</protein>
<evidence type="ECO:0000313" key="2">
    <source>
        <dbReference type="EMBL" id="TNJ36856.1"/>
    </source>
</evidence>
<name>A0A5C4S016_PROVB</name>
<dbReference type="Proteomes" id="UP000309544">
    <property type="component" value="Unassembled WGS sequence"/>
</dbReference>
<dbReference type="Gene3D" id="3.30.70.20">
    <property type="match status" value="1"/>
</dbReference>
<sequence length="164" mass="17827">MLVFDCFFGRCERPSCDGCMLKPVRSLRRMLKAREMEKKAGGSEADDALKRAEAAAAAIAGAGPRKASASRKVKLLVPREEIPWYPTIKPDLCNGCGDCQVLCKAGVFEPGPPDPAGIQRPKFVVAHPERCVVLCDKCVPVCTSGGIVMPDPKSIEKYIEYVDE</sequence>